<organism evidence="2 3">
    <name type="scientific">Ophiobolus disseminans</name>
    <dbReference type="NCBI Taxonomy" id="1469910"/>
    <lineage>
        <taxon>Eukaryota</taxon>
        <taxon>Fungi</taxon>
        <taxon>Dikarya</taxon>
        <taxon>Ascomycota</taxon>
        <taxon>Pezizomycotina</taxon>
        <taxon>Dothideomycetes</taxon>
        <taxon>Pleosporomycetidae</taxon>
        <taxon>Pleosporales</taxon>
        <taxon>Pleosporineae</taxon>
        <taxon>Phaeosphaeriaceae</taxon>
        <taxon>Ophiobolus</taxon>
    </lineage>
</organism>
<feature type="region of interest" description="Disordered" evidence="1">
    <location>
        <begin position="338"/>
        <end position="384"/>
    </location>
</feature>
<gene>
    <name evidence="2" type="ORF">CC86DRAFT_93641</name>
</gene>
<dbReference type="OrthoDB" id="3943268at2759"/>
<accession>A0A6A7AHQ9</accession>
<protein>
    <submittedName>
        <fullName evidence="2">Uncharacterized protein</fullName>
    </submittedName>
</protein>
<feature type="compositionally biased region" description="Polar residues" evidence="1">
    <location>
        <begin position="1"/>
        <end position="14"/>
    </location>
</feature>
<sequence length="768" mass="87434">MEFTWNTQTPALQQQRHDNSSSPAERRRVQKLSLENYNDTLCFLNKFGVLVCKEHCTGVVNLDKHLLEHHATPAALRREIVERFRHFSRTDPKAIKLPELPACPIKELGAPLNGLKCKTCDFVTINTDRLRVHCRKDHQQAWTGDKSALFESVKVQTFFSSGGLQKYFIVDCGDQENGEKLDHNLVVQQQLGEYQKVRKQIEGDMQVMEDAAKTDKTGWFKRTGWLPLLKGRNLAHLGYIARLPDRSEVKLQVAAELTEKLIEQSVRGLATLPRETRRWLRSAKQAEADQRPFARLQNPESQATYAGYMVRFVCFYLRIIADEESRVDEYLLQRSQVVDSSDEASSKDSSTESEYDDSDKDNNTGSTDNDSIAPPRQPRKNTQVDKIKDARELFTWKEDQKALATQLWLTLDNSNRAAQTGALLDSLASFILTGYGNDEMSSSLMQYLAVLGIDTQTNRLRTAKNYSYILAGVVYCTRVLAVEKLLPAAGREEQTEEERDQFLDMRKKYLADGSYSPMSAMVSLLAYGKHAAMTEGNAGNTYWSPDKKIFYLNGRPIVVQRFRKMAQSMEAELIERFWQLCWVDDVAERFAIDLAQVTDDVTFITRGKSFVTTAGNGLLEGLAWMLNRARSTVGGMQLQTSDGRWRSKKVQEYLRELDRVKELMLGCVHIEQGQPARGSEILTMRHRNGLLQDRNIFIIAATVVSVIRYYKSQSQYDAPKVVPRFLPPQLGQIMALYLSYLQPFEEYLVVQVLGGSVHDYIWGNSEGA</sequence>
<feature type="region of interest" description="Disordered" evidence="1">
    <location>
        <begin position="1"/>
        <end position="26"/>
    </location>
</feature>
<dbReference type="Pfam" id="PF12013">
    <property type="entry name" value="OrsD"/>
    <property type="match status" value="1"/>
</dbReference>
<evidence type="ECO:0000256" key="1">
    <source>
        <dbReference type="SAM" id="MobiDB-lite"/>
    </source>
</evidence>
<keyword evidence="3" id="KW-1185">Reference proteome</keyword>
<proteinExistence type="predicted"/>
<evidence type="ECO:0000313" key="3">
    <source>
        <dbReference type="Proteomes" id="UP000799424"/>
    </source>
</evidence>
<dbReference type="Proteomes" id="UP000799424">
    <property type="component" value="Unassembled WGS sequence"/>
</dbReference>
<dbReference type="AlphaFoldDB" id="A0A6A7AHQ9"/>
<dbReference type="InterPro" id="IPR022698">
    <property type="entry name" value="OrsD"/>
</dbReference>
<feature type="compositionally biased region" description="Basic and acidic residues" evidence="1">
    <location>
        <begin position="15"/>
        <end position="26"/>
    </location>
</feature>
<name>A0A6A7AHQ9_9PLEO</name>
<evidence type="ECO:0000313" key="2">
    <source>
        <dbReference type="EMBL" id="KAF2832756.1"/>
    </source>
</evidence>
<reference evidence="2" key="1">
    <citation type="journal article" date="2020" name="Stud. Mycol.">
        <title>101 Dothideomycetes genomes: a test case for predicting lifestyles and emergence of pathogens.</title>
        <authorList>
            <person name="Haridas S."/>
            <person name="Albert R."/>
            <person name="Binder M."/>
            <person name="Bloem J."/>
            <person name="Labutti K."/>
            <person name="Salamov A."/>
            <person name="Andreopoulos B."/>
            <person name="Baker S."/>
            <person name="Barry K."/>
            <person name="Bills G."/>
            <person name="Bluhm B."/>
            <person name="Cannon C."/>
            <person name="Castanera R."/>
            <person name="Culley D."/>
            <person name="Daum C."/>
            <person name="Ezra D."/>
            <person name="Gonzalez J."/>
            <person name="Henrissat B."/>
            <person name="Kuo A."/>
            <person name="Liang C."/>
            <person name="Lipzen A."/>
            <person name="Lutzoni F."/>
            <person name="Magnuson J."/>
            <person name="Mondo S."/>
            <person name="Nolan M."/>
            <person name="Ohm R."/>
            <person name="Pangilinan J."/>
            <person name="Park H.-J."/>
            <person name="Ramirez L."/>
            <person name="Alfaro M."/>
            <person name="Sun H."/>
            <person name="Tritt A."/>
            <person name="Yoshinaga Y."/>
            <person name="Zwiers L.-H."/>
            <person name="Turgeon B."/>
            <person name="Goodwin S."/>
            <person name="Spatafora J."/>
            <person name="Crous P."/>
            <person name="Grigoriev I."/>
        </authorList>
    </citation>
    <scope>NUCLEOTIDE SEQUENCE</scope>
    <source>
        <strain evidence="2">CBS 113818</strain>
    </source>
</reference>
<dbReference type="EMBL" id="MU006217">
    <property type="protein sequence ID" value="KAF2832756.1"/>
    <property type="molecule type" value="Genomic_DNA"/>
</dbReference>